<feature type="transmembrane region" description="Helical" evidence="1">
    <location>
        <begin position="30"/>
        <end position="51"/>
    </location>
</feature>
<keyword evidence="1" id="KW-0472">Membrane</keyword>
<evidence type="ECO:0008006" key="4">
    <source>
        <dbReference type="Google" id="ProtNLM"/>
    </source>
</evidence>
<feature type="transmembrane region" description="Helical" evidence="1">
    <location>
        <begin position="169"/>
        <end position="187"/>
    </location>
</feature>
<feature type="transmembrane region" description="Helical" evidence="1">
    <location>
        <begin position="146"/>
        <end position="163"/>
    </location>
</feature>
<reference evidence="2 3" key="1">
    <citation type="submission" date="2024-05" db="EMBL/GenBank/DDBJ databases">
        <title>Sphingomonas sp. HF-S3 16S ribosomal RNA gene Genome sequencing and assembly.</title>
        <authorList>
            <person name="Lee H."/>
        </authorList>
    </citation>
    <scope>NUCLEOTIDE SEQUENCE [LARGE SCALE GENOMIC DNA]</scope>
    <source>
        <strain evidence="2 3">HF-S3</strain>
    </source>
</reference>
<keyword evidence="3" id="KW-1185">Reference proteome</keyword>
<dbReference type="RefSeq" id="WP_346248074.1">
    <property type="nucleotide sequence ID" value="NZ_JBDIZK010000011.1"/>
</dbReference>
<feature type="transmembrane region" description="Helical" evidence="1">
    <location>
        <begin position="354"/>
        <end position="374"/>
    </location>
</feature>
<dbReference type="EMBL" id="JBDIZK010000011">
    <property type="protein sequence ID" value="MEN3749034.1"/>
    <property type="molecule type" value="Genomic_DNA"/>
</dbReference>
<dbReference type="Proteomes" id="UP001427805">
    <property type="component" value="Unassembled WGS sequence"/>
</dbReference>
<comment type="caution">
    <text evidence="2">The sequence shown here is derived from an EMBL/GenBank/DDBJ whole genome shotgun (WGS) entry which is preliminary data.</text>
</comment>
<organism evidence="2 3">
    <name type="scientific">Sphingomonas rustica</name>
    <dbReference type="NCBI Taxonomy" id="3103142"/>
    <lineage>
        <taxon>Bacteria</taxon>
        <taxon>Pseudomonadati</taxon>
        <taxon>Pseudomonadota</taxon>
        <taxon>Alphaproteobacteria</taxon>
        <taxon>Sphingomonadales</taxon>
        <taxon>Sphingomonadaceae</taxon>
        <taxon>Sphingomonas</taxon>
    </lineage>
</organism>
<feature type="transmembrane region" description="Helical" evidence="1">
    <location>
        <begin position="199"/>
        <end position="217"/>
    </location>
</feature>
<name>A0ABV0BBW2_9SPHN</name>
<protein>
    <recommendedName>
        <fullName evidence="4">Glycosyltransferase RgtA/B/C/D-like domain-containing protein</fullName>
    </recommendedName>
</protein>
<evidence type="ECO:0000313" key="3">
    <source>
        <dbReference type="Proteomes" id="UP001427805"/>
    </source>
</evidence>
<feature type="transmembrane region" description="Helical" evidence="1">
    <location>
        <begin position="118"/>
        <end position="139"/>
    </location>
</feature>
<keyword evidence="1" id="KW-0812">Transmembrane</keyword>
<proteinExistence type="predicted"/>
<gene>
    <name evidence="2" type="ORF">TPR58_17805</name>
</gene>
<feature type="transmembrane region" description="Helical" evidence="1">
    <location>
        <begin position="257"/>
        <end position="279"/>
    </location>
</feature>
<evidence type="ECO:0000256" key="1">
    <source>
        <dbReference type="SAM" id="Phobius"/>
    </source>
</evidence>
<feature type="transmembrane region" description="Helical" evidence="1">
    <location>
        <begin position="223"/>
        <end position="245"/>
    </location>
</feature>
<accession>A0ABV0BBW2</accession>
<keyword evidence="1" id="KW-1133">Transmembrane helix</keyword>
<feature type="transmembrane region" description="Helical" evidence="1">
    <location>
        <begin position="394"/>
        <end position="414"/>
    </location>
</feature>
<sequence length="572" mass="63252">MSGDTVHRDADETNRAGAGTAAARWRRRGLVLAVLVACLALFFRGPVLSGFTRFHGDSYDGLIEIAILEHWHAVIAKGATWNLTGWFYPYADTLGYNDTNIVPGLFYAVARMAGSDPFIATLLAHVAMKTIGFLGMAALLRRGLGIALPFALLGAALFATANASLLHIYHAQLLAVGLIPWLMLLAIQGVRAGLEDRRRALIANGAGFGVLFGLTALNAFYQIWFFSLFLLAFVPIALIVAGPVWRRRLWSAARRHWPILAAIAAVAALALIPFLMVYLPKLAEGARHPFAQAVRPHLPTLSTYVNVGQGNLVWGRLLGPMSGGEQRFGFPIGLLVLTIVAGAWAIRHRREARLMLAAAMALILLVLMVTRWTGNAILWEYLYPVIPGASGVRVISRILLFMLIPMIAMAMLFLQRWRAGPVTITLLCAFLLAEQVQLQAPLMIDRAEQLEMLASAGPPPAECDSFFVVLARQPFTAQEPEAEQVVRMWGYSDGRDLMLRYRHNVDAMLLAAYYDRPTIIGFSTFNPRDWAFYGPDFSDYPHRIRTYVAAHGLTRVCGLDRREPRPWFPLAP</sequence>
<evidence type="ECO:0000313" key="2">
    <source>
        <dbReference type="EMBL" id="MEN3749034.1"/>
    </source>
</evidence>
<feature type="transmembrane region" description="Helical" evidence="1">
    <location>
        <begin position="328"/>
        <end position="347"/>
    </location>
</feature>